<dbReference type="GO" id="GO:0005730">
    <property type="term" value="C:nucleolus"/>
    <property type="evidence" value="ECO:0007669"/>
    <property type="project" value="TreeGrafter"/>
</dbReference>
<reference evidence="2" key="1">
    <citation type="journal article" date="2016" name="Nat. Genet.">
        <title>A high-quality carrot genome assembly provides new insights into carotenoid accumulation and asterid genome evolution.</title>
        <authorList>
            <person name="Iorizzo M."/>
            <person name="Ellison S."/>
            <person name="Senalik D."/>
            <person name="Zeng P."/>
            <person name="Satapoomin P."/>
            <person name="Huang J."/>
            <person name="Bowman M."/>
            <person name="Iovene M."/>
            <person name="Sanseverino W."/>
            <person name="Cavagnaro P."/>
            <person name="Yildiz M."/>
            <person name="Macko-Podgorni A."/>
            <person name="Moranska E."/>
            <person name="Grzebelus E."/>
            <person name="Grzebelus D."/>
            <person name="Ashrafi H."/>
            <person name="Zheng Z."/>
            <person name="Cheng S."/>
            <person name="Spooner D."/>
            <person name="Van Deynze A."/>
            <person name="Simon P."/>
        </authorList>
    </citation>
    <scope>NUCLEOTIDE SEQUENCE</scope>
    <source>
        <tissue evidence="2">Leaf</tissue>
    </source>
</reference>
<evidence type="ECO:0000313" key="3">
    <source>
        <dbReference type="Proteomes" id="UP000077755"/>
    </source>
</evidence>
<evidence type="ECO:0000313" key="2">
    <source>
        <dbReference type="EMBL" id="WOG83095.1"/>
    </source>
</evidence>
<feature type="domain" description="Nucleolar 27S pre-rRNA processing Urb2/Npa2 C-terminal" evidence="1">
    <location>
        <begin position="1771"/>
        <end position="1848"/>
    </location>
</feature>
<name>A0AAF0W840_DAUCS</name>
<proteinExistence type="predicted"/>
<gene>
    <name evidence="2" type="ORF">DCAR_0102269</name>
</gene>
<sequence length="1849" mass="209491">MQKNALKSQSNIPSKLCWLAIDLAMEEEEKIDKKRKIDSSANDRYELKQKKSRGELSNDKLCEEELLESPWSNLRLVLSLQEAEKKNIDAQRVSESESNKQIVGISRLVVFVNNWIQLLLISKEGLCLDHRCWEILRFCLDQSIKHKVSLSFKKDLLQKDMNLWVSTVKSVLTLIREILQDKREDCQIGVFVLHFSCVVIEPYTNYLKLHPTGKEGFNKILENLLELLLYILDVLHPHSSDCGWKGNLWKLIKQILSQGLFHPIHIDGFMSLQSLNKYVMSSDYQKIRNSKVVVKSYHRHFFDKVYEIMIGTNALPLGNNIGELFRSYVDCIKKQKELIVVGVRGSGQLQDGSNIGQIATVSSKRGSAGIVGSHTASGLNPDTRKLLFNFFIQLMEPLLGEIRTKLQDESEVGPFLSTAHCTIKSVNKLLVSFIHENVYVRIEDTSDGAFLNFLKMAYGTIQALSARIEHIFPSLIDSDERIHKEVIVLIDKDLISTFKCLLEIEWEVFGDELESLWLMMISHGASGHLVMDKSEQSLLIPGIIQLGVQVISLYSELRQVNIAVFTLCKAVRGLLSVGDGQMCYSNVWKPSVYCEERAKILRIVLCSHEFRLSIYNAIKFIPEGQVSGFIQLLTADVSESLVWMEGDCSTNARTKPGELGSDNCSFPCFKLKAEVLGRSLSELYSLILDSVTATTGNSTLVGVTVKDLIGEIRPNMQCLVGVQSDSVYSFIMFVCPPWVVVFFRLYMSSKSLNRQVLSLVPPAISRNMLRSMGDSWLVRTSKKDKGYFSWIVQPAASLPYTIKEVLRICNRNSSADYPSLIYVLITMTFQRLVDLNRLIKSNKYSQYKKIKKTGTTKVSNLMHEAQELTSFLVEYIPLDKNQLIANDVKDTELSVQSLPNNDEWDFSISSMNKKSLPTAIWWIVCQNIDVWCAYPAQDKLKDFLSLLIQSSLPSSKNNFSVSGEHVFDKHGHMKTIRPNQISVELFRNTALYEQSDSEIYLNALPDWLVLSNSSESSNVALSNIDAVQNYLLVAEPFSYSSDKLHLFKIKIEDCQSLLKLICWMPKGYLKTESLSDYTNCIINLERLLLGSLIKFSSALQRHESHELFRLFVLCRKALNKLTMVYEERMKPIRDISTCIHHENSFPTSWLSMSLSAVVELQHMFLDDCASQSKALILSLMDHTSYMFLRFSRDQFKHVISTLTNLVKKYLIYQARKSLISLKETLSSKDVKSCTVQEMEKISPTISCIQGFLWGLASALDEIGGERCEFKSKSLKLKCDPFLRIRTHIDAYAEFISDFINIMFLEKDHDDVLLLKVSSSKGYGNDPDYNVKQQISQNAKDHLAFKMNDKSNIRQSVLRKHDDRASFFTRIKFQQQYLKKSILLRFLRGEHLEAAYFLRQLFIAYSAILRINLHTIKSEFLSASWNPTFVGMAEVLLLEFADMVELPHELCFVWLDGIAKFIEELGRQLALGKCIALQGKEATLASHETESSIKTVDEQTKISESSYGRHSLNELKANLGMSFRVLVENTPVLRLKYTIKAIERAVIGLHKGSESNYQICAGNLEGGKISSTVAAGVIAWIWFWNIKCLPVVKKHIRNIVSCLFNIILHLQGPSLFFANTIPYSADATPDSGSVVLMIIEVLTRVFGKHTLAEVDGYVSLSLRISGGLFQNILKHKVSKANASSTLVPDSIGSEILKIRDTCAIDRKFMIELYAACCRFLCTVLRHQKSQHCSALLEGAVHILLCCLETVDVDPATTKDYFVRQQKDVLGSCVHLLSGYILIYSGGGPCKMGIRRDIDEALRPGIYALIDACSADDLQRMHTVFGEGPCRSSLATLQHDYKLNFQYEGKL</sequence>
<dbReference type="PANTHER" id="PTHR15682">
    <property type="entry name" value="UNHEALTHY RIBOSOME BIOGENESIS PROTEIN 2 HOMOLOG"/>
    <property type="match status" value="1"/>
</dbReference>
<dbReference type="InterPro" id="IPR052609">
    <property type="entry name" value="Ribosome_Biogenesis_Reg"/>
</dbReference>
<dbReference type="Pfam" id="PF10441">
    <property type="entry name" value="Urb2"/>
    <property type="match status" value="1"/>
</dbReference>
<reference evidence="2" key="2">
    <citation type="submission" date="2022-03" db="EMBL/GenBank/DDBJ databases">
        <title>Draft title - Genomic analysis of global carrot germplasm unveils the trajectory of domestication and the origin of high carotenoid orange carrot.</title>
        <authorList>
            <person name="Iorizzo M."/>
            <person name="Ellison S."/>
            <person name="Senalik D."/>
            <person name="Macko-Podgorni A."/>
            <person name="Grzebelus D."/>
            <person name="Bostan H."/>
            <person name="Rolling W."/>
            <person name="Curaba J."/>
            <person name="Simon P."/>
        </authorList>
    </citation>
    <scope>NUCLEOTIDE SEQUENCE</scope>
    <source>
        <tissue evidence="2">Leaf</tissue>
    </source>
</reference>
<accession>A0AAF0W840</accession>
<dbReference type="InterPro" id="IPR018849">
    <property type="entry name" value="Urb2/Npa2_C"/>
</dbReference>
<dbReference type="Proteomes" id="UP000077755">
    <property type="component" value="Chromosome 1"/>
</dbReference>
<dbReference type="GO" id="GO:0042254">
    <property type="term" value="P:ribosome biogenesis"/>
    <property type="evidence" value="ECO:0007669"/>
    <property type="project" value="TreeGrafter"/>
</dbReference>
<dbReference type="PANTHER" id="PTHR15682:SF2">
    <property type="entry name" value="UNHEALTHY RIBOSOME BIOGENESIS PROTEIN 2 HOMOLOG"/>
    <property type="match status" value="1"/>
</dbReference>
<keyword evidence="3" id="KW-1185">Reference proteome</keyword>
<evidence type="ECO:0000259" key="1">
    <source>
        <dbReference type="Pfam" id="PF10441"/>
    </source>
</evidence>
<dbReference type="EMBL" id="CP093343">
    <property type="protein sequence ID" value="WOG83095.1"/>
    <property type="molecule type" value="Genomic_DNA"/>
</dbReference>
<protein>
    <recommendedName>
        <fullName evidence="1">Nucleolar 27S pre-rRNA processing Urb2/Npa2 C-terminal domain-containing protein</fullName>
    </recommendedName>
</protein>
<organism evidence="2 3">
    <name type="scientific">Daucus carota subsp. sativus</name>
    <name type="common">Carrot</name>
    <dbReference type="NCBI Taxonomy" id="79200"/>
    <lineage>
        <taxon>Eukaryota</taxon>
        <taxon>Viridiplantae</taxon>
        <taxon>Streptophyta</taxon>
        <taxon>Embryophyta</taxon>
        <taxon>Tracheophyta</taxon>
        <taxon>Spermatophyta</taxon>
        <taxon>Magnoliopsida</taxon>
        <taxon>eudicotyledons</taxon>
        <taxon>Gunneridae</taxon>
        <taxon>Pentapetalae</taxon>
        <taxon>asterids</taxon>
        <taxon>campanulids</taxon>
        <taxon>Apiales</taxon>
        <taxon>Apiaceae</taxon>
        <taxon>Apioideae</taxon>
        <taxon>Scandiceae</taxon>
        <taxon>Daucinae</taxon>
        <taxon>Daucus</taxon>
        <taxon>Daucus sect. Daucus</taxon>
    </lineage>
</organism>